<evidence type="ECO:0000313" key="2">
    <source>
        <dbReference type="Proteomes" id="UP000202419"/>
    </source>
</evidence>
<gene>
    <name evidence="1" type="primary">b528L</name>
    <name evidence="1" type="ORF">NY2A_b528L</name>
</gene>
<dbReference type="KEGG" id="vg:5658775"/>
<sequence length="66" mass="8132">MSINTQRWIYFFIKLKQNVCQLLDRPLRFLSSREDFSKLFFEVSKVLPWHQMGTFRGSDRLRPFFQ</sequence>
<dbReference type="RefSeq" id="YP_001497724.1">
    <property type="nucleotide sequence ID" value="NC_009898.1"/>
</dbReference>
<evidence type="ECO:0000313" key="1">
    <source>
        <dbReference type="EMBL" id="ABT14927.1"/>
    </source>
</evidence>
<accession>A7IX53</accession>
<keyword evidence="2" id="KW-1185">Reference proteome</keyword>
<dbReference type="GeneID" id="5658775"/>
<dbReference type="Proteomes" id="UP000202419">
    <property type="component" value="Segment"/>
</dbReference>
<organism evidence="1 2">
    <name type="scientific">Paramecium bursaria Chlorella virus NY2A</name>
    <name type="common">PBCV-NY2A</name>
    <dbReference type="NCBI Taxonomy" id="46021"/>
    <lineage>
        <taxon>Viruses</taxon>
        <taxon>Varidnaviria</taxon>
        <taxon>Bamfordvirae</taxon>
        <taxon>Nucleocytoviricota</taxon>
        <taxon>Megaviricetes</taxon>
        <taxon>Algavirales</taxon>
        <taxon>Phycodnaviridae</taxon>
        <taxon>Chlorovirus</taxon>
        <taxon>Chlorovirus americanus</taxon>
    </lineage>
</organism>
<dbReference type="EMBL" id="DQ491002">
    <property type="protein sequence ID" value="ABT14927.1"/>
    <property type="molecule type" value="Genomic_DNA"/>
</dbReference>
<proteinExistence type="predicted"/>
<name>A7IX53_PBCVN</name>
<protein>
    <submittedName>
        <fullName evidence="1">Uncharacterized protein b528L</fullName>
    </submittedName>
</protein>
<reference evidence="1 2" key="1">
    <citation type="journal article" date="2007" name="Virology">
        <title>Sequence and annotation of the 369-kb NY-2A and the 345-kb AR158 viruses that infect Chlorella NC64A.</title>
        <authorList>
            <person name="Fitzgerald L.A."/>
            <person name="Graves M.V."/>
            <person name="Li X."/>
            <person name="Feldblyum T."/>
            <person name="Nierman W.C."/>
            <person name="Van Etten J.L."/>
        </authorList>
    </citation>
    <scope>NUCLEOTIDE SEQUENCE [LARGE SCALE GENOMIC DNA]</scope>
    <source>
        <strain evidence="1 2">NY-2A</strain>
    </source>
</reference>
<organismHost>
    <name type="scientific">Chlorella</name>
    <dbReference type="NCBI Taxonomy" id="3071"/>
</organismHost>